<dbReference type="CDD" id="cd00448">
    <property type="entry name" value="YjgF_YER057c_UK114_family"/>
    <property type="match status" value="1"/>
</dbReference>
<organism evidence="4 5">
    <name type="scientific">Pseudomonas antarctica</name>
    <dbReference type="NCBI Taxonomy" id="219572"/>
    <lineage>
        <taxon>Bacteria</taxon>
        <taxon>Pseudomonadati</taxon>
        <taxon>Pseudomonadota</taxon>
        <taxon>Gammaproteobacteria</taxon>
        <taxon>Pseudomonadales</taxon>
        <taxon>Pseudomonadaceae</taxon>
        <taxon>Pseudomonas</taxon>
    </lineage>
</organism>
<dbReference type="RefSeq" id="WP_130908715.1">
    <property type="nucleotide sequence ID" value="NZ_JXDI01000001.1"/>
</dbReference>
<evidence type="ECO:0000313" key="4">
    <source>
        <dbReference type="EMBL" id="SDM97786.1"/>
    </source>
</evidence>
<dbReference type="EC" id="3.5.99.10" evidence="3"/>
<keyword evidence="3" id="KW-0378">Hydrolase</keyword>
<dbReference type="FunFam" id="3.30.1330.40:FF:000001">
    <property type="entry name" value="L-PSP family endoribonuclease"/>
    <property type="match status" value="1"/>
</dbReference>
<dbReference type="Proteomes" id="UP000748067">
    <property type="component" value="Unassembled WGS sequence"/>
</dbReference>
<dbReference type="EMBL" id="JXDI01000001">
    <property type="protein sequence ID" value="KAF2410069.1"/>
    <property type="molecule type" value="Genomic_DNA"/>
</dbReference>
<reference evidence="4 5" key="2">
    <citation type="submission" date="2016-10" db="EMBL/GenBank/DDBJ databases">
        <authorList>
            <person name="de Groot N.N."/>
        </authorList>
    </citation>
    <scope>NUCLEOTIDE SEQUENCE [LARGE SCALE GENOMIC DNA]</scope>
    <source>
        <strain evidence="4 5">BS2772</strain>
    </source>
</reference>
<keyword evidence="2" id="KW-0732">Signal</keyword>
<evidence type="ECO:0000313" key="6">
    <source>
        <dbReference type="Proteomes" id="UP000748067"/>
    </source>
</evidence>
<dbReference type="GO" id="GO:0120241">
    <property type="term" value="F:2-iminobutanoate/2-iminopropanoate deaminase"/>
    <property type="evidence" value="ECO:0007669"/>
    <property type="project" value="UniProtKB-EC"/>
</dbReference>
<dbReference type="Proteomes" id="UP000182470">
    <property type="component" value="Chromosome I"/>
</dbReference>
<feature type="signal peptide" evidence="2">
    <location>
        <begin position="1"/>
        <end position="24"/>
    </location>
</feature>
<reference evidence="3 6" key="1">
    <citation type="submission" date="2015-01" db="EMBL/GenBank/DDBJ databases">
        <title>Genome Sequence of Pseudomonas antarctica CMS 35.</title>
        <authorList>
            <person name="Voget S."/>
            <person name="Chow J."/>
            <person name="Daniel R."/>
            <person name="Streit W."/>
        </authorList>
    </citation>
    <scope>NUCLEOTIDE SEQUENCE [LARGE SCALE GENOMIC DNA]</scope>
    <source>
        <strain evidence="3 6">CMS 35</strain>
    </source>
</reference>
<comment type="similarity">
    <text evidence="1">Belongs to the RutC family.</text>
</comment>
<sequence length="155" mass="16686">MKKNQLIAGSALAAMVIGAGGAWAGKPEVKAKGNVQFYDSGRFDLPFSDGVRVGNVFYTAGEIGDAHGSDKVVSGGIVPESRQALENIKTTLKANGYALTDVVKCTVFLADIKEWPAFNEVYKEYFKKPYPARSAFGGTELAWNARMEIECIAAK</sequence>
<dbReference type="InterPro" id="IPR035959">
    <property type="entry name" value="RutC-like_sf"/>
</dbReference>
<evidence type="ECO:0000313" key="5">
    <source>
        <dbReference type="Proteomes" id="UP000182470"/>
    </source>
</evidence>
<accession>A0A1G9XMZ2</accession>
<dbReference type="PANTHER" id="PTHR11803:SF39">
    <property type="entry name" value="2-IMINOBUTANOATE_2-IMINOPROPANOATE DEAMINASE"/>
    <property type="match status" value="1"/>
</dbReference>
<evidence type="ECO:0000256" key="1">
    <source>
        <dbReference type="ARBA" id="ARBA00010552"/>
    </source>
</evidence>
<dbReference type="Gene3D" id="3.30.1330.40">
    <property type="entry name" value="RutC-like"/>
    <property type="match status" value="1"/>
</dbReference>
<dbReference type="AlphaFoldDB" id="A0A1G9XMZ2"/>
<keyword evidence="6" id="KW-1185">Reference proteome</keyword>
<protein>
    <submittedName>
        <fullName evidence="3">2-iminobutanoate/2-iminopropanoate deaminase</fullName>
        <ecNumber evidence="3">3.5.99.10</ecNumber>
    </submittedName>
    <submittedName>
        <fullName evidence="4">Reactive intermediate/imine deaminase</fullName>
    </submittedName>
</protein>
<dbReference type="Pfam" id="PF01042">
    <property type="entry name" value="Ribonuc_L-PSP"/>
    <property type="match status" value="1"/>
</dbReference>
<evidence type="ECO:0000313" key="3">
    <source>
        <dbReference type="EMBL" id="KAF2410069.1"/>
    </source>
</evidence>
<dbReference type="SUPFAM" id="SSF55298">
    <property type="entry name" value="YjgF-like"/>
    <property type="match status" value="1"/>
</dbReference>
<proteinExistence type="inferred from homology"/>
<dbReference type="PANTHER" id="PTHR11803">
    <property type="entry name" value="2-IMINOBUTANOATE/2-IMINOPROPANOATE DEAMINASE RIDA"/>
    <property type="match status" value="1"/>
</dbReference>
<name>A0A1G9XMZ2_9PSED</name>
<dbReference type="EMBL" id="LT629704">
    <property type="protein sequence ID" value="SDM97786.1"/>
    <property type="molecule type" value="Genomic_DNA"/>
</dbReference>
<feature type="chain" id="PRO_5009246130" evidence="2">
    <location>
        <begin position="25"/>
        <end position="155"/>
    </location>
</feature>
<dbReference type="GO" id="GO:0005829">
    <property type="term" value="C:cytosol"/>
    <property type="evidence" value="ECO:0007669"/>
    <property type="project" value="TreeGrafter"/>
</dbReference>
<gene>
    <name evidence="3" type="primary">yabJ_2</name>
    <name evidence="3" type="ORF">PSAN_24930</name>
    <name evidence="4" type="ORF">SAMN04490179_1888</name>
</gene>
<evidence type="ECO:0000256" key="2">
    <source>
        <dbReference type="SAM" id="SignalP"/>
    </source>
</evidence>
<dbReference type="OrthoDB" id="9803101at2"/>
<dbReference type="InterPro" id="IPR006175">
    <property type="entry name" value="YjgF/YER057c/UK114"/>
</dbReference>